<dbReference type="InterPro" id="IPR002138">
    <property type="entry name" value="Pept_C14_p10"/>
</dbReference>
<name>A0A3Q2XFS4_HIPCM</name>
<evidence type="ECO:0000256" key="2">
    <source>
        <dbReference type="PIRSR" id="PIRSR038001-1"/>
    </source>
</evidence>
<dbReference type="Ensembl" id="ENSHCOT00000009192.1">
    <property type="protein sequence ID" value="ENSHCOP00000003168.1"/>
    <property type="gene ID" value="ENSHCOG00000004610.1"/>
</dbReference>
<feature type="domain" description="CARD" evidence="7">
    <location>
        <begin position="12"/>
        <end position="105"/>
    </location>
</feature>
<dbReference type="PIRSF" id="PIRSF038001">
    <property type="entry name" value="Caspase_ICE"/>
    <property type="match status" value="1"/>
</dbReference>
<dbReference type="GO" id="GO:0050727">
    <property type="term" value="P:regulation of inflammatory response"/>
    <property type="evidence" value="ECO:0007669"/>
    <property type="project" value="TreeGrafter"/>
</dbReference>
<evidence type="ECO:0000256" key="1">
    <source>
        <dbReference type="ARBA" id="ARBA00010134"/>
    </source>
</evidence>
<reference evidence="8" key="2">
    <citation type="submission" date="2025-09" db="UniProtKB">
        <authorList>
            <consortium name="Ensembl"/>
        </authorList>
    </citation>
    <scope>IDENTIFICATION</scope>
</reference>
<dbReference type="PROSITE" id="PS50207">
    <property type="entry name" value="CASPASE_P10"/>
    <property type="match status" value="1"/>
</dbReference>
<dbReference type="PROSITE" id="PS01122">
    <property type="entry name" value="CASPASE_CYS"/>
    <property type="match status" value="1"/>
</dbReference>
<dbReference type="PROSITE" id="PS50209">
    <property type="entry name" value="CARD"/>
    <property type="match status" value="1"/>
</dbReference>
<dbReference type="InterPro" id="IPR029030">
    <property type="entry name" value="Caspase-like_dom_sf"/>
</dbReference>
<dbReference type="InterPro" id="IPR002398">
    <property type="entry name" value="Pept_C14"/>
</dbReference>
<dbReference type="SMART" id="SM00115">
    <property type="entry name" value="CASc"/>
    <property type="match status" value="1"/>
</dbReference>
<dbReference type="Pfam" id="PF00656">
    <property type="entry name" value="Peptidase_C14"/>
    <property type="match status" value="1"/>
</dbReference>
<dbReference type="SUPFAM" id="SSF47986">
    <property type="entry name" value="DEATH domain"/>
    <property type="match status" value="1"/>
</dbReference>
<evidence type="ECO:0000259" key="5">
    <source>
        <dbReference type="PROSITE" id="PS50207"/>
    </source>
</evidence>
<dbReference type="SMART" id="SM00114">
    <property type="entry name" value="CARD"/>
    <property type="match status" value="1"/>
</dbReference>
<dbReference type="InterPro" id="IPR011029">
    <property type="entry name" value="DEATH-like_dom_sf"/>
</dbReference>
<comment type="similarity">
    <text evidence="1 3">Belongs to the peptidase C14A family.</text>
</comment>
<dbReference type="GeneTree" id="ENSGT00940000162428"/>
<evidence type="ECO:0000259" key="7">
    <source>
        <dbReference type="PROSITE" id="PS50209"/>
    </source>
</evidence>
<dbReference type="PANTHER" id="PTHR47901">
    <property type="entry name" value="CASPASE RECRUITMENT DOMAIN-CONTAINING PROTEIN 18"/>
    <property type="match status" value="1"/>
</dbReference>
<feature type="active site" evidence="2">
    <location>
        <position position="225"/>
    </location>
</feature>
<dbReference type="InterPro" id="IPR001315">
    <property type="entry name" value="CARD"/>
</dbReference>
<dbReference type="PROSITE" id="PS50208">
    <property type="entry name" value="CASPASE_P20"/>
    <property type="match status" value="1"/>
</dbReference>
<dbReference type="SUPFAM" id="SSF52129">
    <property type="entry name" value="Caspase-like"/>
    <property type="match status" value="1"/>
</dbReference>
<evidence type="ECO:0000313" key="9">
    <source>
        <dbReference type="Proteomes" id="UP000264820"/>
    </source>
</evidence>
<dbReference type="InterPro" id="IPR001309">
    <property type="entry name" value="Pept_C14_p20"/>
</dbReference>
<dbReference type="InterPro" id="IPR015917">
    <property type="entry name" value="Pept_C14A"/>
</dbReference>
<feature type="domain" description="Caspase family p20" evidence="6">
    <location>
        <begin position="148"/>
        <end position="272"/>
    </location>
</feature>
<sequence length="396" mass="44978">MLAVHHTNLGLEPENLEHELKAVKIEFIENVSLPVIEQLLDHLLHDDVLNSGEGQAIIEAHDTRARRARILIDSVSRKGDEASWKMITYLQQRDPMLFKELGLPTESPQAASEVERQWSTTLIPCKRKFWNARKNDQKIYPVNKESKKNRVALLITNIKFKDSHFDRHGAEVDERNMVRLLRALGYEVVQYTNLTGEEIDKAVIDFSKHSKLKDTDSVFVVIMSHGSLGSVFSVDCSYYAIDNIFNHLGSANCKALLNKPKIIIIQACRGVHRGSVPMNDGANEVGSDHIQDAGPSTSDDGRIKHDGVQFVHKEKDFIALLSSTPDTVSYRHKVDGSFFIRYIVDVVNTCACEEDIEELFRMVMRRFEASPLGMPKQMPTKDRCTLSRRFYLFPGI</sequence>
<dbReference type="InterPro" id="IPR033139">
    <property type="entry name" value="Caspase_cys_AS"/>
</dbReference>
<dbReference type="Gene3D" id="3.40.50.1460">
    <property type="match status" value="1"/>
</dbReference>
<evidence type="ECO:0000256" key="4">
    <source>
        <dbReference type="SAM" id="MobiDB-lite"/>
    </source>
</evidence>
<evidence type="ECO:0000259" key="6">
    <source>
        <dbReference type="PROSITE" id="PS50208"/>
    </source>
</evidence>
<dbReference type="GO" id="GO:0072559">
    <property type="term" value="C:NLRP3 inflammasome complex"/>
    <property type="evidence" value="ECO:0007669"/>
    <property type="project" value="TreeGrafter"/>
</dbReference>
<reference evidence="8" key="1">
    <citation type="submission" date="2025-08" db="UniProtKB">
        <authorList>
            <consortium name="Ensembl"/>
        </authorList>
    </citation>
    <scope>IDENTIFICATION</scope>
</reference>
<dbReference type="InterPro" id="IPR011600">
    <property type="entry name" value="Pept_C14_caspase"/>
</dbReference>
<protein>
    <submittedName>
        <fullName evidence="8">Caspase-1-A-like</fullName>
    </submittedName>
</protein>
<dbReference type="PANTHER" id="PTHR47901:SF3">
    <property type="entry name" value="CASPASE-1"/>
    <property type="match status" value="1"/>
</dbReference>
<dbReference type="PRINTS" id="PR00376">
    <property type="entry name" value="IL1BCENZYME"/>
</dbReference>
<dbReference type="GO" id="GO:0072557">
    <property type="term" value="C:IPAF inflammasome complex"/>
    <property type="evidence" value="ECO:0007669"/>
    <property type="project" value="TreeGrafter"/>
</dbReference>
<dbReference type="GO" id="GO:0097169">
    <property type="term" value="C:AIM2 inflammasome complex"/>
    <property type="evidence" value="ECO:0007669"/>
    <property type="project" value="TreeGrafter"/>
</dbReference>
<accession>A0A3Q2XFS4</accession>
<evidence type="ECO:0000313" key="8">
    <source>
        <dbReference type="Ensembl" id="ENSHCOP00000003168.1"/>
    </source>
</evidence>
<organism evidence="8 9">
    <name type="scientific">Hippocampus comes</name>
    <name type="common">Tiger tail seahorse</name>
    <dbReference type="NCBI Taxonomy" id="109280"/>
    <lineage>
        <taxon>Eukaryota</taxon>
        <taxon>Metazoa</taxon>
        <taxon>Chordata</taxon>
        <taxon>Craniata</taxon>
        <taxon>Vertebrata</taxon>
        <taxon>Euteleostomi</taxon>
        <taxon>Actinopterygii</taxon>
        <taxon>Neopterygii</taxon>
        <taxon>Teleostei</taxon>
        <taxon>Neoteleostei</taxon>
        <taxon>Acanthomorphata</taxon>
        <taxon>Syngnathiaria</taxon>
        <taxon>Syngnathiformes</taxon>
        <taxon>Syngnathoidei</taxon>
        <taxon>Syngnathidae</taxon>
        <taxon>Hippocampus</taxon>
    </lineage>
</organism>
<dbReference type="GO" id="GO:0006508">
    <property type="term" value="P:proteolysis"/>
    <property type="evidence" value="ECO:0007669"/>
    <property type="project" value="InterPro"/>
</dbReference>
<dbReference type="GO" id="GO:0004197">
    <property type="term" value="F:cysteine-type endopeptidase activity"/>
    <property type="evidence" value="ECO:0007669"/>
    <property type="project" value="InterPro"/>
</dbReference>
<keyword evidence="9" id="KW-1185">Reference proteome</keyword>
<dbReference type="STRING" id="109280.ENSHCOP00000003168"/>
<feature type="region of interest" description="Disordered" evidence="4">
    <location>
        <begin position="281"/>
        <end position="300"/>
    </location>
</feature>
<feature type="domain" description="Caspase family p10" evidence="5">
    <location>
        <begin position="307"/>
        <end position="394"/>
    </location>
</feature>
<dbReference type="GO" id="GO:0042981">
    <property type="term" value="P:regulation of apoptotic process"/>
    <property type="evidence" value="ECO:0007669"/>
    <property type="project" value="InterPro"/>
</dbReference>
<dbReference type="CDD" id="cd00032">
    <property type="entry name" value="CASc"/>
    <property type="match status" value="1"/>
</dbReference>
<dbReference type="Proteomes" id="UP000264820">
    <property type="component" value="Unplaced"/>
</dbReference>
<evidence type="ECO:0000256" key="3">
    <source>
        <dbReference type="RuleBase" id="RU003971"/>
    </source>
</evidence>
<proteinExistence type="inferred from homology"/>
<dbReference type="Pfam" id="PF00619">
    <property type="entry name" value="CARD"/>
    <property type="match status" value="1"/>
</dbReference>
<feature type="active site" evidence="2">
    <location>
        <position position="268"/>
    </location>
</feature>
<dbReference type="AlphaFoldDB" id="A0A3Q2XFS4"/>
<dbReference type="Gene3D" id="1.10.533.10">
    <property type="entry name" value="Death Domain, Fas"/>
    <property type="match status" value="1"/>
</dbReference>